<dbReference type="SMART" id="SM00422">
    <property type="entry name" value="HTH_MERR"/>
    <property type="match status" value="1"/>
</dbReference>
<evidence type="ECO:0000313" key="4">
    <source>
        <dbReference type="EMBL" id="SOB91534.1"/>
    </source>
</evidence>
<dbReference type="AlphaFoldDB" id="A0A285RCB3"/>
<dbReference type="EMBL" id="OBMM01000001">
    <property type="protein sequence ID" value="SOB91534.1"/>
    <property type="molecule type" value="Genomic_DNA"/>
</dbReference>
<dbReference type="PROSITE" id="PS50937">
    <property type="entry name" value="HTH_MERR_2"/>
    <property type="match status" value="1"/>
</dbReference>
<accession>A0A285RCB3</accession>
<dbReference type="SUPFAM" id="SSF46955">
    <property type="entry name" value="Putative DNA-binding domain"/>
    <property type="match status" value="1"/>
</dbReference>
<evidence type="ECO:0000313" key="5">
    <source>
        <dbReference type="Proteomes" id="UP000219068"/>
    </source>
</evidence>
<reference evidence="4 5" key="1">
    <citation type="submission" date="2017-08" db="EMBL/GenBank/DDBJ databases">
        <authorList>
            <person name="de Groot N.N."/>
        </authorList>
    </citation>
    <scope>NUCLEOTIDE SEQUENCE [LARGE SCALE GENOMIC DNA]</scope>
    <source>
        <strain evidence="4 5">USBA 78</strain>
    </source>
</reference>
<evidence type="ECO:0000259" key="3">
    <source>
        <dbReference type="PROSITE" id="PS50937"/>
    </source>
</evidence>
<keyword evidence="2" id="KW-0175">Coiled coil</keyword>
<protein>
    <submittedName>
        <fullName evidence="4">DNA-binding transcriptional regulator, MerR family</fullName>
    </submittedName>
</protein>
<organism evidence="4 5">
    <name type="scientific">Thalassospira xiamenensis</name>
    <dbReference type="NCBI Taxonomy" id="220697"/>
    <lineage>
        <taxon>Bacteria</taxon>
        <taxon>Pseudomonadati</taxon>
        <taxon>Pseudomonadota</taxon>
        <taxon>Alphaproteobacteria</taxon>
        <taxon>Rhodospirillales</taxon>
        <taxon>Thalassospiraceae</taxon>
        <taxon>Thalassospira</taxon>
    </lineage>
</organism>
<dbReference type="InterPro" id="IPR009061">
    <property type="entry name" value="DNA-bd_dom_put_sf"/>
</dbReference>
<dbReference type="PANTHER" id="PTHR30204">
    <property type="entry name" value="REDOX-CYCLING DRUG-SENSING TRANSCRIPTIONAL ACTIVATOR SOXR"/>
    <property type="match status" value="1"/>
</dbReference>
<evidence type="ECO:0000256" key="1">
    <source>
        <dbReference type="ARBA" id="ARBA00023125"/>
    </source>
</evidence>
<dbReference type="GO" id="GO:0003700">
    <property type="term" value="F:DNA-binding transcription factor activity"/>
    <property type="evidence" value="ECO:0007669"/>
    <property type="project" value="InterPro"/>
</dbReference>
<proteinExistence type="predicted"/>
<dbReference type="Proteomes" id="UP000219068">
    <property type="component" value="Unassembled WGS sequence"/>
</dbReference>
<gene>
    <name evidence="4" type="ORF">SAMN05428964_101424</name>
</gene>
<feature type="domain" description="HTH merR-type" evidence="3">
    <location>
        <begin position="17"/>
        <end position="84"/>
    </location>
</feature>
<dbReference type="GO" id="GO:0003677">
    <property type="term" value="F:DNA binding"/>
    <property type="evidence" value="ECO:0007669"/>
    <property type="project" value="UniProtKB-KW"/>
</dbReference>
<keyword evidence="1 4" id="KW-0238">DNA-binding</keyword>
<dbReference type="Pfam" id="PF13411">
    <property type="entry name" value="MerR_1"/>
    <property type="match status" value="1"/>
</dbReference>
<sequence length="157" mass="18190">MLRYCIHSIRKNMNDKLYSITELAEEFDITPRAIRFYETKSLLSPQRAGATRVYNYRDRARLMLVLRGKRLGFSLEDIKEYIDLYDAERSGADQLAHLMLVGRRRISELEQQLEDVQTTLGELRKIESEAADALREKGIDPEKALANIKAKLMPETV</sequence>
<dbReference type="InterPro" id="IPR000551">
    <property type="entry name" value="MerR-type_HTH_dom"/>
</dbReference>
<dbReference type="Gene3D" id="1.10.1660.10">
    <property type="match status" value="1"/>
</dbReference>
<evidence type="ECO:0000256" key="2">
    <source>
        <dbReference type="SAM" id="Coils"/>
    </source>
</evidence>
<dbReference type="InterPro" id="IPR047057">
    <property type="entry name" value="MerR_fam"/>
</dbReference>
<dbReference type="PANTHER" id="PTHR30204:SF58">
    <property type="entry name" value="HTH-TYPE TRANSCRIPTIONAL REGULATOR YFMP"/>
    <property type="match status" value="1"/>
</dbReference>
<dbReference type="CDD" id="cd04776">
    <property type="entry name" value="HTH_GnyR"/>
    <property type="match status" value="1"/>
</dbReference>
<name>A0A285RCB3_9PROT</name>
<feature type="coiled-coil region" evidence="2">
    <location>
        <begin position="106"/>
        <end position="136"/>
    </location>
</feature>